<sequence>MRLLFSSLLAGLLALATPAFASPDIDFPQSGYSYGGKVRSGPGMGFRQVGSLREGDPIVILNGTGSMMNGYEWFEIRYRNGRRGFQWGGIMCSSKPHQTIFRTCDGPRLKVKQSSVRSRVNGFNVAKVRHSGGSFTHVGNGQWQEADARGRVNFHFREIRRGKRVVRLHDASRNVFLSLDLKAGQIFYAEGSGPARVLYRITGASARAGAIRKTGNKVRANRNRTVRYSCAEGIPLVVTYVNKGNGHAIFSIDGSPKKRLEEVVSGSGSQYTNGRFTLFSKGRSATLEHPAGVDNCFE</sequence>
<organism evidence="7 8">
    <name type="scientific">Cohaesibacter gelatinilyticus</name>
    <dbReference type="NCBI Taxonomy" id="372072"/>
    <lineage>
        <taxon>Bacteria</taxon>
        <taxon>Pseudomonadati</taxon>
        <taxon>Pseudomonadota</taxon>
        <taxon>Alphaproteobacteria</taxon>
        <taxon>Hyphomicrobiales</taxon>
        <taxon>Cohaesibacteraceae</taxon>
    </lineage>
</organism>
<dbReference type="AlphaFoldDB" id="A0A285PC77"/>
<proteinExistence type="predicted"/>
<feature type="signal peptide" evidence="5">
    <location>
        <begin position="1"/>
        <end position="21"/>
    </location>
</feature>
<dbReference type="Gene3D" id="2.30.30.40">
    <property type="entry name" value="SH3 Domains"/>
    <property type="match status" value="1"/>
</dbReference>
<dbReference type="OrthoDB" id="8457000at2"/>
<reference evidence="7 8" key="1">
    <citation type="submission" date="2017-09" db="EMBL/GenBank/DDBJ databases">
        <authorList>
            <person name="Ehlers B."/>
            <person name="Leendertz F.H."/>
        </authorList>
    </citation>
    <scope>NUCLEOTIDE SEQUENCE [LARGE SCALE GENOMIC DNA]</scope>
    <source>
        <strain evidence="7 8">DSM 18289</strain>
    </source>
</reference>
<dbReference type="Gene3D" id="2.40.128.200">
    <property type="match status" value="1"/>
</dbReference>
<feature type="domain" description="C-type lysozyme inhibitor" evidence="6">
    <location>
        <begin position="228"/>
        <end position="293"/>
    </location>
</feature>
<keyword evidence="4" id="KW-0449">Lipoprotein</keyword>
<keyword evidence="2" id="KW-0472">Membrane</keyword>
<dbReference type="SUPFAM" id="SSF141488">
    <property type="entry name" value="YdhA-like"/>
    <property type="match status" value="1"/>
</dbReference>
<name>A0A285PC77_9HYPH</name>
<evidence type="ECO:0000256" key="5">
    <source>
        <dbReference type="SAM" id="SignalP"/>
    </source>
</evidence>
<protein>
    <submittedName>
        <fullName evidence="7">Membrane-bound lysozyme-inhibitor of c-type lysozyme</fullName>
    </submittedName>
</protein>
<keyword evidence="3" id="KW-0564">Palmitate</keyword>
<dbReference type="Proteomes" id="UP000219439">
    <property type="component" value="Unassembled WGS sequence"/>
</dbReference>
<dbReference type="EMBL" id="OBEL01000002">
    <property type="protein sequence ID" value="SNZ19332.1"/>
    <property type="molecule type" value="Genomic_DNA"/>
</dbReference>
<dbReference type="Pfam" id="PF09864">
    <property type="entry name" value="MliC"/>
    <property type="match status" value="1"/>
</dbReference>
<evidence type="ECO:0000256" key="2">
    <source>
        <dbReference type="ARBA" id="ARBA00023136"/>
    </source>
</evidence>
<keyword evidence="8" id="KW-1185">Reference proteome</keyword>
<evidence type="ECO:0000256" key="1">
    <source>
        <dbReference type="ARBA" id="ARBA00022729"/>
    </source>
</evidence>
<dbReference type="InterPro" id="IPR018660">
    <property type="entry name" value="MliC"/>
</dbReference>
<evidence type="ECO:0000256" key="3">
    <source>
        <dbReference type="ARBA" id="ARBA00023139"/>
    </source>
</evidence>
<accession>A0A285PC77</accession>
<feature type="chain" id="PRO_5012199694" evidence="5">
    <location>
        <begin position="22"/>
        <end position="298"/>
    </location>
</feature>
<evidence type="ECO:0000313" key="8">
    <source>
        <dbReference type="Proteomes" id="UP000219439"/>
    </source>
</evidence>
<dbReference type="RefSeq" id="WP_097153688.1">
    <property type="nucleotide sequence ID" value="NZ_OBEL01000002.1"/>
</dbReference>
<evidence type="ECO:0000313" key="7">
    <source>
        <dbReference type="EMBL" id="SNZ19332.1"/>
    </source>
</evidence>
<keyword evidence="1 5" id="KW-0732">Signal</keyword>
<evidence type="ECO:0000256" key="4">
    <source>
        <dbReference type="ARBA" id="ARBA00023288"/>
    </source>
</evidence>
<gene>
    <name evidence="7" type="ORF">SAMN06265368_2415</name>
</gene>
<dbReference type="InterPro" id="IPR036328">
    <property type="entry name" value="MliC_sf"/>
</dbReference>
<evidence type="ECO:0000259" key="6">
    <source>
        <dbReference type="Pfam" id="PF09864"/>
    </source>
</evidence>